<evidence type="ECO:0000313" key="1">
    <source>
        <dbReference type="EMBL" id="CAA7197628.1"/>
    </source>
</evidence>
<dbReference type="Proteomes" id="UP000445144">
    <property type="component" value="Unassembled WGS sequence"/>
</dbReference>
<dbReference type="AlphaFoldDB" id="A0A6N4XG52"/>
<organism evidence="1 2">
    <name type="scientific">Chryseobacterium potabilaquae</name>
    <dbReference type="NCBI Taxonomy" id="2675057"/>
    <lineage>
        <taxon>Bacteria</taxon>
        <taxon>Pseudomonadati</taxon>
        <taxon>Bacteroidota</taxon>
        <taxon>Flavobacteriia</taxon>
        <taxon>Flavobacteriales</taxon>
        <taxon>Weeksellaceae</taxon>
        <taxon>Chryseobacterium group</taxon>
        <taxon>Chryseobacterium</taxon>
    </lineage>
</organism>
<protein>
    <submittedName>
        <fullName evidence="1">Uncharacterized protein</fullName>
    </submittedName>
</protein>
<reference evidence="1 2" key="1">
    <citation type="submission" date="2020-01" db="EMBL/GenBank/DDBJ databases">
        <authorList>
            <person name="Rodrigo-Torres L."/>
            <person name="Arahal R. D."/>
            <person name="Lucena T."/>
        </authorList>
    </citation>
    <scope>NUCLEOTIDE SEQUENCE [LARGE SCALE GENOMIC DNA]</scope>
    <source>
        <strain evidence="1 2">CECT 9293</strain>
    </source>
</reference>
<dbReference type="PROSITE" id="PS51257">
    <property type="entry name" value="PROKAR_LIPOPROTEIN"/>
    <property type="match status" value="1"/>
</dbReference>
<proteinExistence type="predicted"/>
<gene>
    <name evidence="1" type="ORF">CHRY9293_03701</name>
</gene>
<sequence>MKKYPTTTITFLSIMTGALFTSCSMGEVDEISSSHLTKETDHSAEWSSNKGKNNDLPNFLNDRGRRALSLSKSERKKLAFELLSGRESVQNYTAGVCYQAVAFVRFLLGDPILSSGTEVEHNYYNINESREWNGRSYFATGDVIVFSRRGREEWIPFHTAIATGNGCEIRGVNGHLLGTGWIPVNLRSVLAGTNSSGEVNYDGRVISVRILNPRIVRSDL</sequence>
<accession>A0A6N4XG52</accession>
<evidence type="ECO:0000313" key="2">
    <source>
        <dbReference type="Proteomes" id="UP000445144"/>
    </source>
</evidence>
<dbReference type="EMBL" id="CACVBR010000087">
    <property type="protein sequence ID" value="CAA7197628.1"/>
    <property type="molecule type" value="Genomic_DNA"/>
</dbReference>
<name>A0A6N4XG52_9FLAO</name>
<keyword evidence="2" id="KW-1185">Reference proteome</keyword>
<dbReference type="RefSeq" id="WP_162034273.1">
    <property type="nucleotide sequence ID" value="NZ_CACVBR010000087.1"/>
</dbReference>